<evidence type="ECO:0000256" key="2">
    <source>
        <dbReference type="ARBA" id="ARBA00022603"/>
    </source>
</evidence>
<sequence>MSTSAKPNRSNRRGQARSKIRENSSATPEIIPGVRREIPTYDLLGDEQLDLIEQNAARILKEVGVEFRGDADALELWRKAGADVKGERVRFDDGLVQSIIARSGRRTFTQYARNPKRSVELGGNNVVFAPAYGMPFVHDIDAGRRYGTLTDFQNLIKLTYASPWLHHSGGTVCEPVDQPVNKRHLDMVYAHLRFSDKPFMGSVTTPERAEDSIEMARIAFGRDFVDANCVIMGNINMNSPLVYDQAMSGSLRAYARANQCPVVVPFILGGATGPVSMIAAVAQSLAEVMVGIALGQLERPGSPAVFGNFLTSVNLKSGSPTFGTPEPVLGSFAAAQLARRIGLPLRCSGAFTSSKLPDAQAMQESVTSLYTALLCGANFVLHAAGWLEGALTIGYEKLVLDADYLGAAHTFLKGLPMDFDELAFEAFQEVGPGGHFFGCAHTLAHYETAFHESELADTDSFENWVDAGQLNAAQRANRYWKEELARYEPPPLDPAIDEELQSFMVTRKKSMPDIWH</sequence>
<dbReference type="Pfam" id="PF06253">
    <property type="entry name" value="MTTB"/>
    <property type="match status" value="1"/>
</dbReference>
<dbReference type="Gene3D" id="3.20.20.480">
    <property type="entry name" value="Trimethylamine methyltransferase-like"/>
    <property type="match status" value="1"/>
</dbReference>
<keyword evidence="2" id="KW-0489">Methyltransferase</keyword>
<dbReference type="PIRSF" id="PIRSF037567">
    <property type="entry name" value="MTTB_MeTrfase"/>
    <property type="match status" value="1"/>
</dbReference>
<feature type="region of interest" description="Disordered" evidence="4">
    <location>
        <begin position="1"/>
        <end position="28"/>
    </location>
</feature>
<gene>
    <name evidence="5" type="ORF">METZ01_LOCUS165270</name>
</gene>
<organism evidence="5">
    <name type="scientific">marine metagenome</name>
    <dbReference type="NCBI Taxonomy" id="408172"/>
    <lineage>
        <taxon>unclassified sequences</taxon>
        <taxon>metagenomes</taxon>
        <taxon>ecological metagenomes</taxon>
    </lineage>
</organism>
<evidence type="ECO:0000256" key="4">
    <source>
        <dbReference type="SAM" id="MobiDB-lite"/>
    </source>
</evidence>
<name>A0A382BF20_9ZZZZ</name>
<accession>A0A382BF20</accession>
<dbReference type="GO" id="GO:0015948">
    <property type="term" value="P:methanogenesis"/>
    <property type="evidence" value="ECO:0007669"/>
    <property type="project" value="InterPro"/>
</dbReference>
<evidence type="ECO:0000313" key="5">
    <source>
        <dbReference type="EMBL" id="SVB12416.1"/>
    </source>
</evidence>
<protein>
    <recommendedName>
        <fullName evidence="6">Methyltransferase</fullName>
    </recommendedName>
</protein>
<reference evidence="5" key="1">
    <citation type="submission" date="2018-05" db="EMBL/GenBank/DDBJ databases">
        <authorList>
            <person name="Lanie J.A."/>
            <person name="Ng W.-L."/>
            <person name="Kazmierczak K.M."/>
            <person name="Andrzejewski T.M."/>
            <person name="Davidsen T.M."/>
            <person name="Wayne K.J."/>
            <person name="Tettelin H."/>
            <person name="Glass J.I."/>
            <person name="Rusch D."/>
            <person name="Podicherti R."/>
            <person name="Tsui H.-C.T."/>
            <person name="Winkler M.E."/>
        </authorList>
    </citation>
    <scope>NUCLEOTIDE SEQUENCE</scope>
</reference>
<keyword evidence="3" id="KW-0808">Transferase</keyword>
<comment type="similarity">
    <text evidence="1">Belongs to the trimethylamine methyltransferase family.</text>
</comment>
<feature type="compositionally biased region" description="Basic residues" evidence="4">
    <location>
        <begin position="9"/>
        <end position="18"/>
    </location>
</feature>
<dbReference type="GO" id="GO:0032259">
    <property type="term" value="P:methylation"/>
    <property type="evidence" value="ECO:0007669"/>
    <property type="project" value="UniProtKB-KW"/>
</dbReference>
<dbReference type="GO" id="GO:0008168">
    <property type="term" value="F:methyltransferase activity"/>
    <property type="evidence" value="ECO:0007669"/>
    <property type="project" value="UniProtKB-KW"/>
</dbReference>
<proteinExistence type="inferred from homology"/>
<dbReference type="InterPro" id="IPR038601">
    <property type="entry name" value="MttB-like_sf"/>
</dbReference>
<dbReference type="InterPro" id="IPR010426">
    <property type="entry name" value="MTTB_MeTrfase"/>
</dbReference>
<dbReference type="EMBL" id="UINC01029534">
    <property type="protein sequence ID" value="SVB12416.1"/>
    <property type="molecule type" value="Genomic_DNA"/>
</dbReference>
<dbReference type="AlphaFoldDB" id="A0A382BF20"/>
<evidence type="ECO:0008006" key="6">
    <source>
        <dbReference type="Google" id="ProtNLM"/>
    </source>
</evidence>
<evidence type="ECO:0000256" key="1">
    <source>
        <dbReference type="ARBA" id="ARBA00007137"/>
    </source>
</evidence>
<evidence type="ECO:0000256" key="3">
    <source>
        <dbReference type="ARBA" id="ARBA00022679"/>
    </source>
</evidence>